<evidence type="ECO:0000313" key="2">
    <source>
        <dbReference type="Proteomes" id="UP000181976"/>
    </source>
</evidence>
<dbReference type="OrthoDB" id="894012at2"/>
<dbReference type="eggNOG" id="ENOG5033FI0">
    <property type="taxonomic scope" value="Bacteria"/>
</dbReference>
<dbReference type="EMBL" id="FONA01000003">
    <property type="protein sequence ID" value="SFD88661.1"/>
    <property type="molecule type" value="Genomic_DNA"/>
</dbReference>
<organism evidence="1 2">
    <name type="scientific">Thermophagus xiamenensis</name>
    <dbReference type="NCBI Taxonomy" id="385682"/>
    <lineage>
        <taxon>Bacteria</taxon>
        <taxon>Pseudomonadati</taxon>
        <taxon>Bacteroidota</taxon>
        <taxon>Bacteroidia</taxon>
        <taxon>Marinilabiliales</taxon>
        <taxon>Marinilabiliaceae</taxon>
        <taxon>Thermophagus</taxon>
    </lineage>
</organism>
<evidence type="ECO:0000313" key="1">
    <source>
        <dbReference type="EMBL" id="SFD88661.1"/>
    </source>
</evidence>
<proteinExistence type="predicted"/>
<protein>
    <submittedName>
        <fullName evidence="1">Uncharacterized protein</fullName>
    </submittedName>
</protein>
<dbReference type="STRING" id="385682.SAMN05444380_103163"/>
<dbReference type="AlphaFoldDB" id="A0A1I1W0M3"/>
<accession>A0A1I1W0M3</accession>
<sequence>MKAIEIQSNTDSRGNLKLDYPIPMPNKNVRLLILLEEDEELAKQEKIWIDSIAKNPAFDFLKDKSEDIYSCNDGEPLKDD</sequence>
<reference evidence="1 2" key="1">
    <citation type="submission" date="2016-10" db="EMBL/GenBank/DDBJ databases">
        <authorList>
            <person name="de Groot N.N."/>
        </authorList>
    </citation>
    <scope>NUCLEOTIDE SEQUENCE [LARGE SCALE GENOMIC DNA]</scope>
    <source>
        <strain evidence="1 2">DSM 19012</strain>
    </source>
</reference>
<dbReference type="InParanoid" id="A0A1I1W0M3"/>
<keyword evidence="2" id="KW-1185">Reference proteome</keyword>
<name>A0A1I1W0M3_9BACT</name>
<gene>
    <name evidence="1" type="ORF">SAMN05444380_103163</name>
</gene>
<dbReference type="Proteomes" id="UP000181976">
    <property type="component" value="Unassembled WGS sequence"/>
</dbReference>